<dbReference type="Gene3D" id="1.10.10.10">
    <property type="entry name" value="Winged helix-like DNA-binding domain superfamily/Winged helix DNA-binding domain"/>
    <property type="match status" value="1"/>
</dbReference>
<keyword evidence="6" id="KW-1185">Reference proteome</keyword>
<feature type="domain" description="HTH La-type RNA-binding" evidence="4">
    <location>
        <begin position="276"/>
        <end position="365"/>
    </location>
</feature>
<evidence type="ECO:0000256" key="3">
    <source>
        <dbReference type="SAM" id="MobiDB-lite"/>
    </source>
</evidence>
<sequence>MVVAENEGSGDEQREASGLRSPWKTPSVVDGKAGPPDAPVMGADSWPALSDVQQRPKNSDITAPKQPPLQISDRVAPPTPALAPGSGEQQKLHGPGKPNPSHKHSPLRHQKAGSKRDPNGVPSFPVPLSYHRPLMPPVFHGMVPMPHVPVPGYAYQPCPVPFPSIESNLAKSGAEAPMQPFIPPVASSIDANRNLQPLPQGDPNVYVANFPNRRPNMQESGRHFLVQFRASSVDQAFLVLLDLYTIFLLLHQALLDYLILRNFAPHPSNVMSYTLSPEALALQANILKQIEYYFSDENLQNDHYLISLMDGQGWVPISKIADFKRVKRMSTDIPFICDALKSSSVIEVQGNNIRRRGEWSKWVPVLTEHKLSSAAHGPPGQTAERVIVPLKNEFDEKPSDNESLAEHLLADGDAQTLSANSDAEQNPEKALFDGETVDNLASKHNSPALSTVGCSVNPDLSRGIQPSRFVNHKNCKIESMEVKSNMAMQNLDDLSNDFANTFMLDEELELEQKRIKNDNLSSIRRIDDEDDEMIVNDHAVERLVIVTQNNSVTGGGSGNGVSRPNSISNELASAINDGLYFYEQELKAKRSKRRKNKSSNESRGGISKSSSTAMAAVHSRAGEHSAGSSGCEGLENANTQRKKNKGFSNLQSIHKQRLFSSNFRNHGTSRNSLGAISESPPSSSSVGFFFGSTPPDSHGPRSSKLSAAPHGNHSGESPPVGSLPKPFPSFQHPSHLMLEENGFRQQKYLKFLKWSLNERKKLGIGCSEEMNTLYRFWSYFLRDMFVPSMYNEFRKLAQEDAAANYNYGVECLFRFYRAFHHYREVRDQRASLKKHPELDRLLREEYRSMDDFHRAKGKTTTIGTGTPVNQSLHDRMREWTVAMCKWWRGEVVAAVLREEAVGKRCTGGVTEILLLHLFIVGNFDLELELGMYRCLISVDIPCLVVKFSSPFFRHLRLYISFEADKELEDVS</sequence>
<dbReference type="InterPro" id="IPR006607">
    <property type="entry name" value="DM15"/>
</dbReference>
<dbReference type="InterPro" id="IPR006630">
    <property type="entry name" value="La_HTH"/>
</dbReference>
<keyword evidence="1 2" id="KW-0694">RNA-binding</keyword>
<dbReference type="PROSITE" id="PS50961">
    <property type="entry name" value="HTH_LA"/>
    <property type="match status" value="1"/>
</dbReference>
<dbReference type="Pfam" id="PF05383">
    <property type="entry name" value="La"/>
    <property type="match status" value="1"/>
</dbReference>
<gene>
    <name evidence="5" type="ORF">Acr_26g0013510</name>
</gene>
<dbReference type="InterPro" id="IPR045180">
    <property type="entry name" value="La_dom_prot"/>
</dbReference>
<evidence type="ECO:0000313" key="5">
    <source>
        <dbReference type="EMBL" id="GFZ18082.1"/>
    </source>
</evidence>
<dbReference type="InterPro" id="IPR036388">
    <property type="entry name" value="WH-like_DNA-bd_sf"/>
</dbReference>
<dbReference type="PANTHER" id="PTHR22792">
    <property type="entry name" value="LUPUS LA PROTEIN-RELATED"/>
    <property type="match status" value="1"/>
</dbReference>
<name>A0A7J0H4U4_9ERIC</name>
<dbReference type="AlphaFoldDB" id="A0A7J0H4U4"/>
<evidence type="ECO:0000313" key="6">
    <source>
        <dbReference type="Proteomes" id="UP000585474"/>
    </source>
</evidence>
<feature type="region of interest" description="Disordered" evidence="3">
    <location>
        <begin position="658"/>
        <end position="726"/>
    </location>
</feature>
<dbReference type="GO" id="GO:0000339">
    <property type="term" value="F:RNA cap binding"/>
    <property type="evidence" value="ECO:0007669"/>
    <property type="project" value="InterPro"/>
</dbReference>
<organism evidence="5 6">
    <name type="scientific">Actinidia rufa</name>
    <dbReference type="NCBI Taxonomy" id="165716"/>
    <lineage>
        <taxon>Eukaryota</taxon>
        <taxon>Viridiplantae</taxon>
        <taxon>Streptophyta</taxon>
        <taxon>Embryophyta</taxon>
        <taxon>Tracheophyta</taxon>
        <taxon>Spermatophyta</taxon>
        <taxon>Magnoliopsida</taxon>
        <taxon>eudicotyledons</taxon>
        <taxon>Gunneridae</taxon>
        <taxon>Pentapetalae</taxon>
        <taxon>asterids</taxon>
        <taxon>Ericales</taxon>
        <taxon>Actinidiaceae</taxon>
        <taxon>Actinidia</taxon>
    </lineage>
</organism>
<feature type="compositionally biased region" description="Polar residues" evidence="3">
    <location>
        <begin position="51"/>
        <end position="61"/>
    </location>
</feature>
<feature type="compositionally biased region" description="Polar residues" evidence="3">
    <location>
        <begin position="658"/>
        <end position="671"/>
    </location>
</feature>
<feature type="region of interest" description="Disordered" evidence="3">
    <location>
        <begin position="588"/>
        <end position="636"/>
    </location>
</feature>
<dbReference type="CDD" id="cd07323">
    <property type="entry name" value="LAM"/>
    <property type="match status" value="1"/>
</dbReference>
<dbReference type="SMART" id="SM00715">
    <property type="entry name" value="LA"/>
    <property type="match status" value="1"/>
</dbReference>
<protein>
    <submittedName>
        <fullName evidence="5">LA RNA-binding protein</fullName>
    </submittedName>
</protein>
<proteinExistence type="predicted"/>
<dbReference type="Pfam" id="PF21071">
    <property type="entry name" value="LARP1_HEAT"/>
    <property type="match status" value="1"/>
</dbReference>
<dbReference type="SUPFAM" id="SSF46785">
    <property type="entry name" value="Winged helix' DNA-binding domain"/>
    <property type="match status" value="1"/>
</dbReference>
<reference evidence="5 6" key="1">
    <citation type="submission" date="2019-07" db="EMBL/GenBank/DDBJ databases">
        <title>De Novo Assembly of kiwifruit Actinidia rufa.</title>
        <authorList>
            <person name="Sugita-Konishi S."/>
            <person name="Sato K."/>
            <person name="Mori E."/>
            <person name="Abe Y."/>
            <person name="Kisaki G."/>
            <person name="Hamano K."/>
            <person name="Suezawa K."/>
            <person name="Otani M."/>
            <person name="Fukuda T."/>
            <person name="Manabe T."/>
            <person name="Gomi K."/>
            <person name="Tabuchi M."/>
            <person name="Akimitsu K."/>
            <person name="Kataoka I."/>
        </authorList>
    </citation>
    <scope>NUCLEOTIDE SEQUENCE [LARGE SCALE GENOMIC DNA]</scope>
    <source>
        <strain evidence="6">cv. Fuchu</strain>
    </source>
</reference>
<comment type="caution">
    <text evidence="5">The sequence shown here is derived from an EMBL/GenBank/DDBJ whole genome shotgun (WGS) entry which is preliminary data.</text>
</comment>
<feature type="compositionally biased region" description="Basic residues" evidence="3">
    <location>
        <begin position="100"/>
        <end position="113"/>
    </location>
</feature>
<evidence type="ECO:0000259" key="4">
    <source>
        <dbReference type="PROSITE" id="PS50961"/>
    </source>
</evidence>
<dbReference type="OrthoDB" id="340227at2759"/>
<evidence type="ECO:0000256" key="1">
    <source>
        <dbReference type="ARBA" id="ARBA00022884"/>
    </source>
</evidence>
<dbReference type="PANTHER" id="PTHR22792:SF101">
    <property type="entry name" value="LA-RELATED PROTEIN 1A"/>
    <property type="match status" value="1"/>
</dbReference>
<dbReference type="SMART" id="SM00684">
    <property type="entry name" value="DM15"/>
    <property type="match status" value="2"/>
</dbReference>
<feature type="region of interest" description="Disordered" evidence="3">
    <location>
        <begin position="1"/>
        <end position="124"/>
    </location>
</feature>
<dbReference type="GO" id="GO:0048255">
    <property type="term" value="P:mRNA stabilization"/>
    <property type="evidence" value="ECO:0007669"/>
    <property type="project" value="InterPro"/>
</dbReference>
<dbReference type="Proteomes" id="UP000585474">
    <property type="component" value="Unassembled WGS sequence"/>
</dbReference>
<accession>A0A7J0H4U4</accession>
<evidence type="ECO:0000256" key="2">
    <source>
        <dbReference type="PROSITE-ProRule" id="PRU00332"/>
    </source>
</evidence>
<feature type="compositionally biased region" description="Low complexity" evidence="3">
    <location>
        <begin position="672"/>
        <end position="695"/>
    </location>
</feature>
<dbReference type="EMBL" id="BJWL01000026">
    <property type="protein sequence ID" value="GFZ18082.1"/>
    <property type="molecule type" value="Genomic_DNA"/>
</dbReference>
<dbReference type="InterPro" id="IPR036390">
    <property type="entry name" value="WH_DNA-bd_sf"/>
</dbReference>